<protein>
    <recommendedName>
        <fullName evidence="13 20">Inosine-5'-monophosphate dehydrogenase</fullName>
        <shortName evidence="13">IMP dehydrogenase</shortName>
        <shortName evidence="13">IMPD</shortName>
        <shortName evidence="13">IMPDH</shortName>
        <ecNumber evidence="13 20">1.1.1.205</ecNumber>
    </recommendedName>
</protein>
<dbReference type="FunFam" id="3.20.20.70:FF:000003">
    <property type="entry name" value="GMP reductase"/>
    <property type="match status" value="1"/>
</dbReference>
<feature type="binding site" evidence="13">
    <location>
        <position position="466"/>
    </location>
    <ligand>
        <name>K(+)</name>
        <dbReference type="ChEBI" id="CHEBI:29103"/>
        <note>ligand shared between two tetrameric partners</note>
    </ligand>
</feature>
<evidence type="ECO:0000256" key="10">
    <source>
        <dbReference type="ARBA" id="ARBA00023027"/>
    </source>
</evidence>
<dbReference type="EC" id="1.1.1.205" evidence="13 20"/>
<evidence type="ECO:0000256" key="11">
    <source>
        <dbReference type="ARBA" id="ARBA00023122"/>
    </source>
</evidence>
<comment type="pathway">
    <text evidence="13 20">Purine metabolism; XMP biosynthesis via de novo pathway; XMP from IMP: step 1/1.</text>
</comment>
<evidence type="ECO:0000256" key="16">
    <source>
        <dbReference type="PIRSR" id="PIRSR000130-3"/>
    </source>
</evidence>
<comment type="activity regulation">
    <text evidence="13">Mycophenolic acid (MPA) is a non-competitive inhibitor that prevents formation of the closed enzyme conformation by binding to the same site as the amobile flap. In contrast, mizoribine monophosphate (MZP) is a competitive inhibitor that induces the closed conformation. MPA is a potent inhibitor of mammalian IMPDHs but a poor inhibitor of the bacterial enzymes. MZP is a more potent inhibitor of bacterial IMPDH.</text>
</comment>
<name>A0A0A8H5B7_9BACT</name>
<dbReference type="PANTHER" id="PTHR11911">
    <property type="entry name" value="INOSINE-5-MONOPHOSPHATE DEHYDROGENASE RELATED"/>
    <property type="match status" value="1"/>
</dbReference>
<feature type="binding site" evidence="13 15">
    <location>
        <position position="298"/>
    </location>
    <ligand>
        <name>IMP</name>
        <dbReference type="ChEBI" id="CHEBI:58053"/>
    </ligand>
</feature>
<reference evidence="22 23" key="1">
    <citation type="journal article" date="2014" name="Genome Biol. Evol.">
        <title>Comparative Genomics of the Campylobacter lari Group.</title>
        <authorList>
            <person name="Miller W.G."/>
            <person name="Yee E."/>
            <person name="Chapman M.H."/>
            <person name="Smith T.P."/>
            <person name="Bono J.L."/>
            <person name="Huynh S."/>
            <person name="Parker C.T."/>
            <person name="Vandamme P."/>
            <person name="Luong K."/>
            <person name="Korlach J."/>
        </authorList>
    </citation>
    <scope>NUCLEOTIDE SEQUENCE [LARGE SCALE GENOMIC DNA]</scope>
    <source>
        <strain evidence="22 23">NCTC 12927</strain>
    </source>
</reference>
<evidence type="ECO:0000313" key="23">
    <source>
        <dbReference type="Proteomes" id="UP000031163"/>
    </source>
</evidence>
<dbReference type="InterPro" id="IPR005990">
    <property type="entry name" value="IMP_DH"/>
</dbReference>
<dbReference type="InterPro" id="IPR000644">
    <property type="entry name" value="CBS_dom"/>
</dbReference>
<dbReference type="PROSITE" id="PS00487">
    <property type="entry name" value="IMP_DH_GMP_RED"/>
    <property type="match status" value="1"/>
</dbReference>
<evidence type="ECO:0000256" key="18">
    <source>
        <dbReference type="PROSITE-ProRule" id="PRU00703"/>
    </source>
</evidence>
<comment type="subunit">
    <text evidence="3 13">Homotetramer.</text>
</comment>
<organism evidence="22 23">
    <name type="scientific">Campylobacter insulaenigrae NCTC 12927</name>
    <dbReference type="NCBI Taxonomy" id="1031564"/>
    <lineage>
        <taxon>Bacteria</taxon>
        <taxon>Pseudomonadati</taxon>
        <taxon>Campylobacterota</taxon>
        <taxon>Epsilonproteobacteria</taxon>
        <taxon>Campylobacterales</taxon>
        <taxon>Campylobacteraceae</taxon>
        <taxon>Campylobacter</taxon>
    </lineage>
</organism>
<feature type="domain" description="CBS" evidence="21">
    <location>
        <begin position="92"/>
        <end position="149"/>
    </location>
</feature>
<dbReference type="GO" id="GO:0046872">
    <property type="term" value="F:metal ion binding"/>
    <property type="evidence" value="ECO:0007669"/>
    <property type="project" value="UniProtKB-UniRule"/>
</dbReference>
<feature type="binding site" evidence="13">
    <location>
        <position position="244"/>
    </location>
    <ligand>
        <name>NAD(+)</name>
        <dbReference type="ChEBI" id="CHEBI:57540"/>
    </ligand>
</feature>
<dbReference type="GeneID" id="74431909"/>
<dbReference type="Proteomes" id="UP000031163">
    <property type="component" value="Chromosome"/>
</dbReference>
<dbReference type="EMBL" id="CP007770">
    <property type="protein sequence ID" value="AJC88084.1"/>
    <property type="molecule type" value="Genomic_DNA"/>
</dbReference>
<feature type="binding site" evidence="13">
    <location>
        <position position="465"/>
    </location>
    <ligand>
        <name>K(+)</name>
        <dbReference type="ChEBI" id="CHEBI:29103"/>
        <note>ligand shared between two tetrameric partners</note>
    </ligand>
</feature>
<keyword evidence="8 13" id="KW-0630">Potassium</keyword>
<evidence type="ECO:0000256" key="6">
    <source>
        <dbReference type="ARBA" id="ARBA00022749"/>
    </source>
</evidence>
<dbReference type="GO" id="GO:0003938">
    <property type="term" value="F:IMP dehydrogenase activity"/>
    <property type="evidence" value="ECO:0007669"/>
    <property type="project" value="UniProtKB-UniRule"/>
</dbReference>
<dbReference type="SMART" id="SM01240">
    <property type="entry name" value="IMPDH"/>
    <property type="match status" value="1"/>
</dbReference>
<feature type="binding site" evidence="13 15">
    <location>
        <begin position="333"/>
        <end position="335"/>
    </location>
    <ligand>
        <name>IMP</name>
        <dbReference type="ChEBI" id="CHEBI:58053"/>
    </ligand>
</feature>
<dbReference type="CDD" id="cd00381">
    <property type="entry name" value="IMPDH"/>
    <property type="match status" value="1"/>
</dbReference>
<dbReference type="RefSeq" id="WP_039650580.1">
    <property type="nucleotide sequence ID" value="NZ_CP007770.1"/>
</dbReference>
<feature type="active site" description="Thioimidate intermediate" evidence="13 14">
    <location>
        <position position="300"/>
    </location>
</feature>
<comment type="function">
    <text evidence="13">Catalyzes the conversion of inosine 5'-phosphate (IMP) to xanthosine 5'-phosphate (XMP), the first committed and rate-limiting step in the de novo synthesis of guanine nucleotides, and therefore plays an important role in the regulation of cell growth.</text>
</comment>
<evidence type="ECO:0000256" key="4">
    <source>
        <dbReference type="ARBA" id="ARBA00022723"/>
    </source>
</evidence>
<dbReference type="SUPFAM" id="SSF54631">
    <property type="entry name" value="CBS-domain pair"/>
    <property type="match status" value="1"/>
</dbReference>
<evidence type="ECO:0000256" key="12">
    <source>
        <dbReference type="ARBA" id="ARBA00048028"/>
    </source>
</evidence>
<evidence type="ECO:0000259" key="21">
    <source>
        <dbReference type="PROSITE" id="PS51371"/>
    </source>
</evidence>
<evidence type="ECO:0000256" key="15">
    <source>
        <dbReference type="PIRSR" id="PIRSR000130-2"/>
    </source>
</evidence>
<feature type="binding site" description="in other chain" evidence="13 17">
    <location>
        <position position="300"/>
    </location>
    <ligand>
        <name>K(+)</name>
        <dbReference type="ChEBI" id="CHEBI:29103"/>
        <note>ligand shared between two tetrameric partners</note>
    </ligand>
</feature>
<feature type="binding site" description="in other chain" evidence="13 17">
    <location>
        <position position="297"/>
    </location>
    <ligand>
        <name>K(+)</name>
        <dbReference type="ChEBI" id="CHEBI:29103"/>
        <note>ligand shared between two tetrameric partners</note>
    </ligand>
</feature>
<dbReference type="GO" id="GO:0006177">
    <property type="term" value="P:GMP biosynthetic process"/>
    <property type="evidence" value="ECO:0007669"/>
    <property type="project" value="UniProtKB-UniRule"/>
</dbReference>
<evidence type="ECO:0000256" key="17">
    <source>
        <dbReference type="PIRSR" id="PIRSR000130-4"/>
    </source>
</evidence>
<evidence type="ECO:0000256" key="20">
    <source>
        <dbReference type="RuleBase" id="RU003928"/>
    </source>
</evidence>
<gene>
    <name evidence="13 22" type="primary">guaB</name>
    <name evidence="22" type="ORF">CINS_1122</name>
</gene>
<evidence type="ECO:0000313" key="22">
    <source>
        <dbReference type="EMBL" id="AJC88084.1"/>
    </source>
</evidence>
<dbReference type="STRING" id="1031564.CINS_1122"/>
<evidence type="ECO:0000256" key="7">
    <source>
        <dbReference type="ARBA" id="ARBA00022755"/>
    </source>
</evidence>
<dbReference type="HOGENOM" id="CLU_022552_2_1_7"/>
<dbReference type="InterPro" id="IPR013785">
    <property type="entry name" value="Aldolase_TIM"/>
</dbReference>
<evidence type="ECO:0000256" key="19">
    <source>
        <dbReference type="RuleBase" id="RU003927"/>
    </source>
</evidence>
<evidence type="ECO:0000256" key="2">
    <source>
        <dbReference type="ARBA" id="ARBA00005502"/>
    </source>
</evidence>
<dbReference type="GO" id="GO:0006183">
    <property type="term" value="P:GTP biosynthetic process"/>
    <property type="evidence" value="ECO:0007669"/>
    <property type="project" value="TreeGrafter"/>
</dbReference>
<feature type="binding site" evidence="13">
    <location>
        <position position="464"/>
    </location>
    <ligand>
        <name>K(+)</name>
        <dbReference type="ChEBI" id="CHEBI:29103"/>
        <note>ligand shared between two tetrameric partners</note>
    </ligand>
</feature>
<keyword evidence="5" id="KW-0677">Repeat</keyword>
<dbReference type="Pfam" id="PF00571">
    <property type="entry name" value="CBS"/>
    <property type="match status" value="2"/>
</dbReference>
<dbReference type="PANTHER" id="PTHR11911:SF111">
    <property type="entry name" value="INOSINE-5'-MONOPHOSPHATE DEHYDROGENASE"/>
    <property type="match status" value="1"/>
</dbReference>
<dbReference type="AlphaFoldDB" id="A0A0A8H5B7"/>
<dbReference type="CDD" id="cd04601">
    <property type="entry name" value="CBS_pair_IMPDH"/>
    <property type="match status" value="1"/>
</dbReference>
<evidence type="ECO:0000256" key="9">
    <source>
        <dbReference type="ARBA" id="ARBA00023002"/>
    </source>
</evidence>
<dbReference type="Pfam" id="PF00478">
    <property type="entry name" value="IMPDH"/>
    <property type="match status" value="1"/>
</dbReference>
<keyword evidence="4 13" id="KW-0479">Metal-binding</keyword>
<evidence type="ECO:0000256" key="13">
    <source>
        <dbReference type="HAMAP-Rule" id="MF_01964"/>
    </source>
</evidence>
<keyword evidence="7 13" id="KW-0658">Purine biosynthesis</keyword>
<dbReference type="InterPro" id="IPR015875">
    <property type="entry name" value="IMP_DH/GMP_Rdtase_CS"/>
</dbReference>
<feature type="active site" description="Proton acceptor" evidence="13 14">
    <location>
        <position position="396"/>
    </location>
</feature>
<feature type="binding site" evidence="13 15">
    <location>
        <begin position="356"/>
        <end position="357"/>
    </location>
    <ligand>
        <name>IMP</name>
        <dbReference type="ChEBI" id="CHEBI:58053"/>
    </ligand>
</feature>
<comment type="caution">
    <text evidence="13">Lacks conserved residue(s) required for the propagation of feature annotation.</text>
</comment>
<keyword evidence="11 18" id="KW-0129">CBS domain</keyword>
<feature type="binding site" evidence="13 16">
    <location>
        <begin position="293"/>
        <end position="295"/>
    </location>
    <ligand>
        <name>NAD(+)</name>
        <dbReference type="ChEBI" id="CHEBI:57540"/>
    </ligand>
</feature>
<feature type="binding site" evidence="16">
    <location>
        <begin position="244"/>
        <end position="246"/>
    </location>
    <ligand>
        <name>NAD(+)</name>
        <dbReference type="ChEBI" id="CHEBI:57540"/>
    </ligand>
</feature>
<dbReference type="NCBIfam" id="TIGR01302">
    <property type="entry name" value="IMP_dehydrog"/>
    <property type="match status" value="1"/>
</dbReference>
<dbReference type="PROSITE" id="PS51371">
    <property type="entry name" value="CBS"/>
    <property type="match status" value="2"/>
</dbReference>
<evidence type="ECO:0000256" key="3">
    <source>
        <dbReference type="ARBA" id="ARBA00011881"/>
    </source>
</evidence>
<dbReference type="KEGG" id="cis:CINS_1122"/>
<keyword evidence="6 13" id="KW-0332">GMP biosynthesis</keyword>
<feature type="binding site" evidence="13 15">
    <location>
        <position position="410"/>
    </location>
    <ligand>
        <name>IMP</name>
        <dbReference type="ChEBI" id="CHEBI:58053"/>
    </ligand>
</feature>
<feature type="binding site" evidence="13 15">
    <location>
        <begin position="380"/>
        <end position="384"/>
    </location>
    <ligand>
        <name>IMP</name>
        <dbReference type="ChEBI" id="CHEBI:58053"/>
    </ligand>
</feature>
<dbReference type="SUPFAM" id="SSF51412">
    <property type="entry name" value="Inosine monophosphate dehydrogenase (IMPDH)"/>
    <property type="match status" value="1"/>
</dbReference>
<evidence type="ECO:0000256" key="14">
    <source>
        <dbReference type="PIRSR" id="PIRSR000130-1"/>
    </source>
</evidence>
<keyword evidence="10 13" id="KW-0520">NAD</keyword>
<feature type="binding site" description="in other chain" evidence="13 17">
    <location>
        <position position="295"/>
    </location>
    <ligand>
        <name>K(+)</name>
        <dbReference type="ChEBI" id="CHEBI:29103"/>
        <note>ligand shared between two tetrameric partners</note>
    </ligand>
</feature>
<proteinExistence type="inferred from homology"/>
<comment type="similarity">
    <text evidence="2 13 19">Belongs to the IMPDH/GMPR family.</text>
</comment>
<dbReference type="InterPro" id="IPR046342">
    <property type="entry name" value="CBS_dom_sf"/>
</dbReference>
<dbReference type="SMART" id="SM00116">
    <property type="entry name" value="CBS"/>
    <property type="match status" value="2"/>
</dbReference>
<dbReference type="InterPro" id="IPR001093">
    <property type="entry name" value="IMP_DH_GMPRt"/>
</dbReference>
<evidence type="ECO:0000256" key="8">
    <source>
        <dbReference type="ARBA" id="ARBA00022958"/>
    </source>
</evidence>
<dbReference type="HAMAP" id="MF_01964">
    <property type="entry name" value="IMPDH"/>
    <property type="match status" value="1"/>
</dbReference>
<comment type="cofactor">
    <cofactor evidence="1 13">
        <name>K(+)</name>
        <dbReference type="ChEBI" id="CHEBI:29103"/>
    </cofactor>
</comment>
<feature type="domain" description="CBS" evidence="21">
    <location>
        <begin position="152"/>
        <end position="212"/>
    </location>
</feature>
<evidence type="ECO:0000256" key="1">
    <source>
        <dbReference type="ARBA" id="ARBA00001958"/>
    </source>
</evidence>
<dbReference type="PIRSF" id="PIRSF000130">
    <property type="entry name" value="IMPDH"/>
    <property type="match status" value="1"/>
</dbReference>
<accession>A0A0A8H5B7</accession>
<sequence length="483" mass="52039">MKILKRALTFEDVLLVPQYSEVLPKEVEIKTKLTKNITLNMPLVSAAMDTVTEHRAAIMMARLGGIGVIHKNMDIASQVREIKRVKKSESGVIMDPIYIGAKASVKEALELMAEYRISGVPVVDENKTLIGILTNRDLRFETNFDNLVENVMTKMPLITAKKGSTLDDAERIFSTNKVEKLPIVDENNRLEGLITIKDLKKRKEYPNSNKDSYGRLRVAAAVGVGQLDRVRALVEAEVDVIVMDSAHGHSKGIIDTLKAIKAEFNVDVIVGNVASAKAVKDLCEAGADAIKVGIGPGSICTTRIVSGVGVPQISAIDECAIEASRYDVPVIADGGIKYSGDIAKAIAAGASSVMIGSLLAGTDESPGELFTYQGRQYKSYRGMGSLGAMQKGSSDRYFQEGTAQDKLVPEGIEGRVPYVGSIKSVVHQLLGGLRSSMGYVGAANIKAFREKAEFVEITAAGLKESHVHDVTITAEAPNYKVSN</sequence>
<evidence type="ECO:0000256" key="5">
    <source>
        <dbReference type="ARBA" id="ARBA00022737"/>
    </source>
</evidence>
<dbReference type="Gene3D" id="3.20.20.70">
    <property type="entry name" value="Aldolase class I"/>
    <property type="match status" value="1"/>
</dbReference>
<dbReference type="GO" id="GO:0000166">
    <property type="term" value="F:nucleotide binding"/>
    <property type="evidence" value="ECO:0007669"/>
    <property type="project" value="UniProtKB-UniRule"/>
</dbReference>
<dbReference type="UniPathway" id="UPA00601">
    <property type="reaction ID" value="UER00295"/>
</dbReference>
<comment type="catalytic activity">
    <reaction evidence="12 13 20">
        <text>IMP + NAD(+) + H2O = XMP + NADH + H(+)</text>
        <dbReference type="Rhea" id="RHEA:11708"/>
        <dbReference type="ChEBI" id="CHEBI:15377"/>
        <dbReference type="ChEBI" id="CHEBI:15378"/>
        <dbReference type="ChEBI" id="CHEBI:57464"/>
        <dbReference type="ChEBI" id="CHEBI:57540"/>
        <dbReference type="ChEBI" id="CHEBI:57945"/>
        <dbReference type="ChEBI" id="CHEBI:58053"/>
        <dbReference type="EC" id="1.1.1.205"/>
    </reaction>
</comment>
<keyword evidence="9 13" id="KW-0560">Oxidoreductase</keyword>